<evidence type="ECO:0000256" key="1">
    <source>
        <dbReference type="SAM" id="MobiDB-lite"/>
    </source>
</evidence>
<dbReference type="InterPro" id="IPR052509">
    <property type="entry name" value="Metal_resp_DNA-bind_regulator"/>
</dbReference>
<dbReference type="Pfam" id="PF03551">
    <property type="entry name" value="PadR"/>
    <property type="match status" value="1"/>
</dbReference>
<dbReference type="PATRIC" id="fig|359131.3.peg.6000"/>
<feature type="domain" description="Transcription regulator PadR N-terminal" evidence="2">
    <location>
        <begin position="38"/>
        <end position="109"/>
    </location>
</feature>
<dbReference type="InterPro" id="IPR036390">
    <property type="entry name" value="WH_DNA-bd_sf"/>
</dbReference>
<dbReference type="RefSeq" id="WP_045700377.1">
    <property type="nucleotide sequence ID" value="NZ_JZKH01000058.1"/>
</dbReference>
<dbReference type="InterPro" id="IPR005149">
    <property type="entry name" value="Tscrpt_reg_PadR_N"/>
</dbReference>
<dbReference type="SUPFAM" id="SSF46785">
    <property type="entry name" value="Winged helix' DNA-binding domain"/>
    <property type="match status" value="1"/>
</dbReference>
<dbReference type="PANTHER" id="PTHR33169:SF14">
    <property type="entry name" value="TRANSCRIPTIONAL REGULATOR RV3488"/>
    <property type="match status" value="1"/>
</dbReference>
<evidence type="ECO:0000259" key="2">
    <source>
        <dbReference type="Pfam" id="PF03551"/>
    </source>
</evidence>
<dbReference type="EMBL" id="JZKH01000058">
    <property type="protein sequence ID" value="KJS59807.1"/>
    <property type="molecule type" value="Genomic_DNA"/>
</dbReference>
<evidence type="ECO:0000313" key="3">
    <source>
        <dbReference type="EMBL" id="KJS59807.1"/>
    </source>
</evidence>
<dbReference type="InterPro" id="IPR011991">
    <property type="entry name" value="ArsR-like_HTH"/>
</dbReference>
<dbReference type="InterPro" id="IPR036388">
    <property type="entry name" value="WH-like_DNA-bd_sf"/>
</dbReference>
<dbReference type="OrthoDB" id="122286at2"/>
<sequence>MVPGTANHEPGDDPDRAPTAPDGPVATQLRKGVLEYCVLALLRDGPRYGVELLQELGRFPMLATSQGTIYPLLSRLRRAGLADTFLRDSATGPSRRYYALTDAGRAALDEFSALWPAFRITVDQILTPGEKP</sequence>
<dbReference type="CDD" id="cd00090">
    <property type="entry name" value="HTH_ARSR"/>
    <property type="match status" value="1"/>
</dbReference>
<evidence type="ECO:0000313" key="4">
    <source>
        <dbReference type="Proteomes" id="UP000033699"/>
    </source>
</evidence>
<dbReference type="Gene3D" id="1.10.10.10">
    <property type="entry name" value="Winged helix-like DNA-binding domain superfamily/Winged helix DNA-binding domain"/>
    <property type="match status" value="1"/>
</dbReference>
<accession>A0A0F2TDI3</accession>
<dbReference type="PANTHER" id="PTHR33169">
    <property type="entry name" value="PADR-FAMILY TRANSCRIPTIONAL REGULATOR"/>
    <property type="match status" value="1"/>
</dbReference>
<comment type="caution">
    <text evidence="3">The sequence shown here is derived from an EMBL/GenBank/DDBJ whole genome shotgun (WGS) entry which is preliminary data.</text>
</comment>
<gene>
    <name evidence="3" type="ORF">VM95_24840</name>
</gene>
<proteinExistence type="predicted"/>
<dbReference type="Proteomes" id="UP000033699">
    <property type="component" value="Unassembled WGS sequence"/>
</dbReference>
<reference evidence="3 4" key="1">
    <citation type="submission" date="2015-02" db="EMBL/GenBank/DDBJ databases">
        <authorList>
            <person name="Ju K.-S."/>
            <person name="Doroghazi J.R."/>
            <person name="Metcalf W."/>
        </authorList>
    </citation>
    <scope>NUCLEOTIDE SEQUENCE [LARGE SCALE GENOMIC DNA]</scope>
    <source>
        <strain evidence="3 4">ATCC 31215</strain>
    </source>
</reference>
<protein>
    <submittedName>
        <fullName evidence="3">PadR family transcriptional regulator</fullName>
    </submittedName>
</protein>
<keyword evidence="4" id="KW-1185">Reference proteome</keyword>
<name>A0A0F2TDI3_STRR3</name>
<feature type="region of interest" description="Disordered" evidence="1">
    <location>
        <begin position="1"/>
        <end position="24"/>
    </location>
</feature>
<organism evidence="3 4">
    <name type="scientific">Streptomyces rubellomurinus (strain ATCC 31215)</name>
    <dbReference type="NCBI Taxonomy" id="359131"/>
    <lineage>
        <taxon>Bacteria</taxon>
        <taxon>Bacillati</taxon>
        <taxon>Actinomycetota</taxon>
        <taxon>Actinomycetes</taxon>
        <taxon>Kitasatosporales</taxon>
        <taxon>Streptomycetaceae</taxon>
        <taxon>Streptomyces</taxon>
    </lineage>
</organism>
<dbReference type="AlphaFoldDB" id="A0A0F2TDI3"/>